<dbReference type="PIRSF" id="PIRSF000535">
    <property type="entry name" value="1PFK/6PFK/LacC"/>
    <property type="match status" value="1"/>
</dbReference>
<comment type="similarity">
    <text evidence="7">Belongs to the carbohydrate kinase PfkB family. LacC subfamily.</text>
</comment>
<dbReference type="GO" id="GO:0016052">
    <property type="term" value="P:carbohydrate catabolic process"/>
    <property type="evidence" value="ECO:0007669"/>
    <property type="project" value="UniProtKB-ARBA"/>
</dbReference>
<dbReference type="EMBL" id="WXEY01000006">
    <property type="protein sequence ID" value="MZP29546.1"/>
    <property type="molecule type" value="Genomic_DNA"/>
</dbReference>
<comment type="catalytic activity">
    <reaction evidence="6 8">
        <text>beta-D-fructose 1-phosphate + ATP = beta-D-fructose 1,6-bisphosphate + ADP + H(+)</text>
        <dbReference type="Rhea" id="RHEA:14213"/>
        <dbReference type="ChEBI" id="CHEBI:15378"/>
        <dbReference type="ChEBI" id="CHEBI:30616"/>
        <dbReference type="ChEBI" id="CHEBI:32966"/>
        <dbReference type="ChEBI" id="CHEBI:138881"/>
        <dbReference type="ChEBI" id="CHEBI:456216"/>
        <dbReference type="EC" id="2.7.1.56"/>
    </reaction>
</comment>
<dbReference type="GO" id="GO:0009024">
    <property type="term" value="F:tagatose-6-phosphate kinase activity"/>
    <property type="evidence" value="ECO:0007669"/>
    <property type="project" value="UniProtKB-EC"/>
</dbReference>
<evidence type="ECO:0000313" key="10">
    <source>
        <dbReference type="EMBL" id="MZP29546.1"/>
    </source>
</evidence>
<dbReference type="AlphaFoldDB" id="A0A845L1P0"/>
<reference evidence="10 11" key="1">
    <citation type="submission" date="2020-01" db="EMBL/GenBank/DDBJ databases">
        <title>Whole-genome sequence of Heliobacterium undosum DSM 13378.</title>
        <authorList>
            <person name="Kyndt J.A."/>
            <person name="Meyer T.E."/>
        </authorList>
    </citation>
    <scope>NUCLEOTIDE SEQUENCE [LARGE SCALE GENOMIC DNA]</scope>
    <source>
        <strain evidence="10 11">DSM 13378</strain>
    </source>
</reference>
<keyword evidence="11" id="KW-1185">Reference proteome</keyword>
<dbReference type="InterPro" id="IPR029056">
    <property type="entry name" value="Ribokinase-like"/>
</dbReference>
<evidence type="ECO:0000256" key="6">
    <source>
        <dbReference type="ARBA" id="ARBA00047745"/>
    </source>
</evidence>
<evidence type="ECO:0000256" key="3">
    <source>
        <dbReference type="ARBA" id="ARBA00022741"/>
    </source>
</evidence>
<keyword evidence="7" id="KW-0423">Lactose metabolism</keyword>
<evidence type="ECO:0000256" key="2">
    <source>
        <dbReference type="ARBA" id="ARBA00022679"/>
    </source>
</evidence>
<dbReference type="NCBIfam" id="TIGR03168">
    <property type="entry name" value="1-PFK"/>
    <property type="match status" value="1"/>
</dbReference>
<dbReference type="GO" id="GO:0008662">
    <property type="term" value="F:1-phosphofructokinase activity"/>
    <property type="evidence" value="ECO:0007669"/>
    <property type="project" value="UniProtKB-UniRule"/>
</dbReference>
<dbReference type="InterPro" id="IPR017583">
    <property type="entry name" value="Tagatose/fructose_Pkinase"/>
</dbReference>
<keyword evidence="4 8" id="KW-0418">Kinase</keyword>
<dbReference type="RefSeq" id="WP_161257228.1">
    <property type="nucleotide sequence ID" value="NZ_WXEY01000006.1"/>
</dbReference>
<feature type="domain" description="Carbohydrate kinase PfkB" evidence="9">
    <location>
        <begin position="11"/>
        <end position="305"/>
    </location>
</feature>
<organism evidence="10 11">
    <name type="scientific">Heliomicrobium undosum</name>
    <dbReference type="NCBI Taxonomy" id="121734"/>
    <lineage>
        <taxon>Bacteria</taxon>
        <taxon>Bacillati</taxon>
        <taxon>Bacillota</taxon>
        <taxon>Clostridia</taxon>
        <taxon>Eubacteriales</taxon>
        <taxon>Heliobacteriaceae</taxon>
        <taxon>Heliomicrobium</taxon>
    </lineage>
</organism>
<name>A0A845L1P0_9FIRM</name>
<dbReference type="Proteomes" id="UP000463470">
    <property type="component" value="Unassembled WGS sequence"/>
</dbReference>
<dbReference type="GO" id="GO:0005829">
    <property type="term" value="C:cytosol"/>
    <property type="evidence" value="ECO:0007669"/>
    <property type="project" value="TreeGrafter"/>
</dbReference>
<evidence type="ECO:0000313" key="11">
    <source>
        <dbReference type="Proteomes" id="UP000463470"/>
    </source>
</evidence>
<dbReference type="EC" id="2.7.1.144" evidence="7"/>
<dbReference type="OrthoDB" id="9801219at2"/>
<dbReference type="SUPFAM" id="SSF53613">
    <property type="entry name" value="Ribokinase-like"/>
    <property type="match status" value="1"/>
</dbReference>
<dbReference type="PROSITE" id="PS00583">
    <property type="entry name" value="PFKB_KINASES_1"/>
    <property type="match status" value="1"/>
</dbReference>
<dbReference type="GO" id="GO:0005988">
    <property type="term" value="P:lactose metabolic process"/>
    <property type="evidence" value="ECO:0007669"/>
    <property type="project" value="UniProtKB-KW"/>
</dbReference>
<keyword evidence="2 7" id="KW-0808">Transferase</keyword>
<protein>
    <recommendedName>
        <fullName evidence="7">Tagatose-6-phosphate kinase</fullName>
        <ecNumber evidence="7">2.7.1.144</ecNumber>
    </recommendedName>
</protein>
<gene>
    <name evidence="10" type="primary">pfkB</name>
    <name evidence="10" type="ORF">GTO91_07485</name>
</gene>
<evidence type="ECO:0000256" key="7">
    <source>
        <dbReference type="PIRNR" id="PIRNR000535"/>
    </source>
</evidence>
<proteinExistence type="inferred from homology"/>
<dbReference type="InterPro" id="IPR011611">
    <property type="entry name" value="PfkB_dom"/>
</dbReference>
<dbReference type="InterPro" id="IPR002173">
    <property type="entry name" value="Carboh/pur_kinase_PfkB_CS"/>
</dbReference>
<comment type="pathway">
    <text evidence="7">Carbohydrate metabolism; D-tagatose 6-phosphate degradation; D-glyceraldehyde 3-phosphate and glycerone phosphate from D-tagatose 6-phosphate: step 1/2.</text>
</comment>
<accession>A0A845L1P0</accession>
<dbReference type="PANTHER" id="PTHR46566:SF5">
    <property type="entry name" value="1-PHOSPHOFRUCTOKINASE"/>
    <property type="match status" value="1"/>
</dbReference>
<dbReference type="CDD" id="cd01164">
    <property type="entry name" value="FruK_PfkB_like"/>
    <property type="match status" value="1"/>
</dbReference>
<comment type="function">
    <text evidence="8">Catalyzes the ATP-dependent phosphorylation of fructose-l-phosphate to fructose-l,6-bisphosphate.</text>
</comment>
<dbReference type="PANTHER" id="PTHR46566">
    <property type="entry name" value="1-PHOSPHOFRUCTOKINASE-RELATED"/>
    <property type="match status" value="1"/>
</dbReference>
<keyword evidence="5 7" id="KW-0067">ATP-binding</keyword>
<keyword evidence="3 7" id="KW-0547">Nucleotide-binding</keyword>
<comment type="similarity">
    <text evidence="1">Belongs to the carbohydrate kinase pfkB family.</text>
</comment>
<dbReference type="GO" id="GO:2001059">
    <property type="term" value="P:D-tagatose 6-phosphate catabolic process"/>
    <property type="evidence" value="ECO:0007669"/>
    <property type="project" value="UniProtKB-UniPathway"/>
</dbReference>
<comment type="catalytic activity">
    <reaction evidence="7">
        <text>D-tagatofuranose 6-phosphate + ATP = D-tagatofuranose 1,6-bisphosphate + ADP + H(+)</text>
        <dbReference type="Rhea" id="RHEA:12420"/>
        <dbReference type="ChEBI" id="CHEBI:15378"/>
        <dbReference type="ChEBI" id="CHEBI:30616"/>
        <dbReference type="ChEBI" id="CHEBI:58694"/>
        <dbReference type="ChEBI" id="CHEBI:58695"/>
        <dbReference type="ChEBI" id="CHEBI:456216"/>
        <dbReference type="EC" id="2.7.1.144"/>
    </reaction>
</comment>
<sequence>MILTVTLNTAIDKTYWVECFQAGDVKRVKKVIATAGGKGLNVARVIHALGEPVLATGFVGGFTGRYIESKLDEQQVRHDFVRLDEESRTCINIIDETTGVHTEVLEPGPAVMSGDTERLLKRFQTLLERCTVVTLSGSLPQSIDVDIYKRLITIAKEAGKKVILDTSGEALMRSMGAAPTLIKPNRNEVSQILGSPVRDAGEAARAVRELLALGPESAAISLGSDGVVLGWGAGLRDKHSSRSGGATVLWARPPAIQPVNTVGCGDAMVAAFALVLRRGYAAEAMVRFAVAVSAASALTTETGGCRVDDVAELMELVEVRQLGR</sequence>
<dbReference type="Pfam" id="PF00294">
    <property type="entry name" value="PfkB"/>
    <property type="match status" value="1"/>
</dbReference>
<comment type="caution">
    <text evidence="10">The sequence shown here is derived from an EMBL/GenBank/DDBJ whole genome shotgun (WGS) entry which is preliminary data.</text>
</comment>
<evidence type="ECO:0000256" key="5">
    <source>
        <dbReference type="ARBA" id="ARBA00022840"/>
    </source>
</evidence>
<dbReference type="FunFam" id="3.40.1190.20:FF:000001">
    <property type="entry name" value="Phosphofructokinase"/>
    <property type="match status" value="1"/>
</dbReference>
<dbReference type="Gene3D" id="3.40.1190.20">
    <property type="match status" value="1"/>
</dbReference>
<dbReference type="InterPro" id="IPR022463">
    <property type="entry name" value="1-PFruKinase"/>
</dbReference>
<evidence type="ECO:0000256" key="4">
    <source>
        <dbReference type="ARBA" id="ARBA00022777"/>
    </source>
</evidence>
<dbReference type="NCBIfam" id="TIGR03828">
    <property type="entry name" value="pfkB"/>
    <property type="match status" value="1"/>
</dbReference>
<dbReference type="GO" id="GO:0044281">
    <property type="term" value="P:small molecule metabolic process"/>
    <property type="evidence" value="ECO:0007669"/>
    <property type="project" value="UniProtKB-ARBA"/>
</dbReference>
<evidence type="ECO:0000256" key="8">
    <source>
        <dbReference type="RuleBase" id="RU369061"/>
    </source>
</evidence>
<dbReference type="GO" id="GO:0005524">
    <property type="term" value="F:ATP binding"/>
    <property type="evidence" value="ECO:0007669"/>
    <property type="project" value="UniProtKB-UniRule"/>
</dbReference>
<dbReference type="UniPathway" id="UPA00704">
    <property type="reaction ID" value="UER00715"/>
</dbReference>
<evidence type="ECO:0000256" key="1">
    <source>
        <dbReference type="ARBA" id="ARBA00005380"/>
    </source>
</evidence>
<evidence type="ECO:0000259" key="9">
    <source>
        <dbReference type="Pfam" id="PF00294"/>
    </source>
</evidence>